<gene>
    <name evidence="2" type="ORF">BaRGS_00032447</name>
</gene>
<organism evidence="2 3">
    <name type="scientific">Batillaria attramentaria</name>
    <dbReference type="NCBI Taxonomy" id="370345"/>
    <lineage>
        <taxon>Eukaryota</taxon>
        <taxon>Metazoa</taxon>
        <taxon>Spiralia</taxon>
        <taxon>Lophotrochozoa</taxon>
        <taxon>Mollusca</taxon>
        <taxon>Gastropoda</taxon>
        <taxon>Caenogastropoda</taxon>
        <taxon>Sorbeoconcha</taxon>
        <taxon>Cerithioidea</taxon>
        <taxon>Batillariidae</taxon>
        <taxon>Batillaria</taxon>
    </lineage>
</organism>
<dbReference type="EMBL" id="JACVVK020000379">
    <property type="protein sequence ID" value="KAK7476329.1"/>
    <property type="molecule type" value="Genomic_DNA"/>
</dbReference>
<feature type="transmembrane region" description="Helical" evidence="1">
    <location>
        <begin position="40"/>
        <end position="59"/>
    </location>
</feature>
<comment type="caution">
    <text evidence="2">The sequence shown here is derived from an EMBL/GenBank/DDBJ whole genome shotgun (WGS) entry which is preliminary data.</text>
</comment>
<accession>A0ABD0JMT7</accession>
<keyword evidence="3" id="KW-1185">Reference proteome</keyword>
<sequence length="103" mass="11603">MSKGGRQNDTQDWIFEALAKYSPAEGVCGKTRVRRNMHNALTQVIMMTCLVVVLVSKVFPLLSGFTHSQPSPSLSPIHLLRRSFMLCLDEKTVGYLLAFLKYI</sequence>
<protein>
    <submittedName>
        <fullName evidence="2">Uncharacterized protein</fullName>
    </submittedName>
</protein>
<keyword evidence="1" id="KW-0812">Transmembrane</keyword>
<dbReference type="Proteomes" id="UP001519460">
    <property type="component" value="Unassembled WGS sequence"/>
</dbReference>
<keyword evidence="1" id="KW-0472">Membrane</keyword>
<evidence type="ECO:0000256" key="1">
    <source>
        <dbReference type="SAM" id="Phobius"/>
    </source>
</evidence>
<dbReference type="AlphaFoldDB" id="A0ABD0JMT7"/>
<reference evidence="2 3" key="1">
    <citation type="journal article" date="2023" name="Sci. Data">
        <title>Genome assembly of the Korean intertidal mud-creeper Batillaria attramentaria.</title>
        <authorList>
            <person name="Patra A.K."/>
            <person name="Ho P.T."/>
            <person name="Jun S."/>
            <person name="Lee S.J."/>
            <person name="Kim Y."/>
            <person name="Won Y.J."/>
        </authorList>
    </citation>
    <scope>NUCLEOTIDE SEQUENCE [LARGE SCALE GENOMIC DNA]</scope>
    <source>
        <strain evidence="2">Wonlab-2016</strain>
    </source>
</reference>
<evidence type="ECO:0000313" key="3">
    <source>
        <dbReference type="Proteomes" id="UP001519460"/>
    </source>
</evidence>
<name>A0ABD0JMT7_9CAEN</name>
<keyword evidence="1" id="KW-1133">Transmembrane helix</keyword>
<evidence type="ECO:0000313" key="2">
    <source>
        <dbReference type="EMBL" id="KAK7476329.1"/>
    </source>
</evidence>
<proteinExistence type="predicted"/>